<feature type="transmembrane region" description="Helical" evidence="2">
    <location>
        <begin position="46"/>
        <end position="65"/>
    </location>
</feature>
<dbReference type="Pfam" id="PF04854">
    <property type="entry name" value="DUF624"/>
    <property type="match status" value="1"/>
</dbReference>
<sequence>MAGLFGFFDYTREGPGVPKDAPPKPRIRIFFEVLGRKFWNIVKVNMLFGVFNIPALLFLVFFAAYLQALITQNAVMDAEEMANSLFFGTIPLMTIFVCLPLITVGPAQAGMTYILRNYSREEHAFIWGDFKEQAIKNFKQSMIVSIINAFFTVLVILDIYFYLNFNKDNLLMTAATAFIIVAFLIFMMMSMYIYPMMVTFDLTIRQLYKNAFLFAIMKFFPNLLILIVIFLIVFFSFYYPVIGYLMFIFITMGLTSYITNFYVYSKIDKYMIQPVLQANKENGETSDEEKIFSDTPIIGNNDETNNNEQN</sequence>
<dbReference type="Proteomes" id="UP000092971">
    <property type="component" value="Chromosome"/>
</dbReference>
<feature type="transmembrane region" description="Helical" evidence="2">
    <location>
        <begin position="169"/>
        <end position="194"/>
    </location>
</feature>
<organism evidence="3 4">
    <name type="scientific">Thermoclostridium stercorarium subsp. thermolacticum DSM 2910</name>
    <dbReference type="NCBI Taxonomy" id="1121336"/>
    <lineage>
        <taxon>Bacteria</taxon>
        <taxon>Bacillati</taxon>
        <taxon>Bacillota</taxon>
        <taxon>Clostridia</taxon>
        <taxon>Eubacteriales</taxon>
        <taxon>Oscillospiraceae</taxon>
        <taxon>Thermoclostridium</taxon>
    </lineage>
</organism>
<dbReference type="InterPro" id="IPR006938">
    <property type="entry name" value="DUF624"/>
</dbReference>
<name>A0A1B1YCR9_THEST</name>
<dbReference type="RefSeq" id="WP_015358872.1">
    <property type="nucleotide sequence ID" value="NZ_CP014672.1"/>
</dbReference>
<feature type="compositionally biased region" description="Low complexity" evidence="1">
    <location>
        <begin position="300"/>
        <end position="310"/>
    </location>
</feature>
<evidence type="ECO:0000313" key="4">
    <source>
        <dbReference type="Proteomes" id="UP000092971"/>
    </source>
</evidence>
<protein>
    <submittedName>
        <fullName evidence="3">Uncharacterized protein</fullName>
    </submittedName>
</protein>
<evidence type="ECO:0000256" key="1">
    <source>
        <dbReference type="SAM" id="MobiDB-lite"/>
    </source>
</evidence>
<dbReference type="EMBL" id="CP014672">
    <property type="protein sequence ID" value="ANW98555.1"/>
    <property type="molecule type" value="Genomic_DNA"/>
</dbReference>
<reference evidence="3 4" key="1">
    <citation type="submission" date="2016-02" db="EMBL/GenBank/DDBJ databases">
        <title>Comparison of Clostridium stercorarium subspecies using comparative genomics and transcriptomics.</title>
        <authorList>
            <person name="Schellenberg J."/>
            <person name="Thallinger G."/>
            <person name="Levin D.B."/>
            <person name="Zhang X."/>
            <person name="Alvare G."/>
            <person name="Fristensky B."/>
            <person name="Sparling R."/>
        </authorList>
    </citation>
    <scope>NUCLEOTIDE SEQUENCE [LARGE SCALE GENOMIC DNA]</scope>
    <source>
        <strain evidence="3 4">DSM 2910</strain>
    </source>
</reference>
<evidence type="ECO:0000313" key="3">
    <source>
        <dbReference type="EMBL" id="ANW98555.1"/>
    </source>
</evidence>
<feature type="transmembrane region" description="Helical" evidence="2">
    <location>
        <begin position="85"/>
        <end position="107"/>
    </location>
</feature>
<keyword evidence="2" id="KW-1133">Transmembrane helix</keyword>
<dbReference type="AlphaFoldDB" id="A0A1B1YCR9"/>
<feature type="transmembrane region" description="Helical" evidence="2">
    <location>
        <begin position="215"/>
        <end position="238"/>
    </location>
</feature>
<keyword evidence="2" id="KW-0812">Transmembrane</keyword>
<feature type="transmembrane region" description="Helical" evidence="2">
    <location>
        <begin position="244"/>
        <end position="264"/>
    </location>
</feature>
<evidence type="ECO:0000256" key="2">
    <source>
        <dbReference type="SAM" id="Phobius"/>
    </source>
</evidence>
<dbReference type="OrthoDB" id="1852280at2"/>
<accession>A0A1B1YCR9</accession>
<gene>
    <name evidence="3" type="ORF">CSTERTH_05645</name>
</gene>
<feature type="transmembrane region" description="Helical" evidence="2">
    <location>
        <begin position="141"/>
        <end position="163"/>
    </location>
</feature>
<feature type="region of interest" description="Disordered" evidence="1">
    <location>
        <begin position="283"/>
        <end position="310"/>
    </location>
</feature>
<proteinExistence type="predicted"/>
<keyword evidence="2" id="KW-0472">Membrane</keyword>